<proteinExistence type="predicted"/>
<protein>
    <submittedName>
        <fullName evidence="1">DUF3277 family protein</fullName>
    </submittedName>
</protein>
<dbReference type="Proteomes" id="UP000253934">
    <property type="component" value="Unassembled WGS sequence"/>
</dbReference>
<organism evidence="1 2">
    <name type="scientific">Spirobacillus cienkowskii</name>
    <dbReference type="NCBI Taxonomy" id="495820"/>
    <lineage>
        <taxon>Bacteria</taxon>
        <taxon>Pseudomonadati</taxon>
        <taxon>Bdellovibrionota</taxon>
        <taxon>Oligoflexia</taxon>
        <taxon>Silvanigrellales</taxon>
        <taxon>Spirobacillus</taxon>
    </lineage>
</organism>
<accession>A0A369L1K1</accession>
<gene>
    <name evidence="1" type="ORF">DCC88_00325</name>
</gene>
<evidence type="ECO:0000313" key="1">
    <source>
        <dbReference type="EMBL" id="RDB37406.1"/>
    </source>
</evidence>
<comment type="caution">
    <text evidence="1">The sequence shown here is derived from an EMBL/GenBank/DDBJ whole genome shotgun (WGS) entry which is preliminary data.</text>
</comment>
<dbReference type="InterPro" id="IPR021695">
    <property type="entry name" value="Phage_KPP10_Orf10"/>
</dbReference>
<name>A0A369L1K1_9BACT</name>
<reference evidence="1" key="1">
    <citation type="submission" date="2018-04" db="EMBL/GenBank/DDBJ databases">
        <title>Draft genome sequence of the Candidatus Spirobacillus cienkowskii, a pathogen of freshwater Daphnia species, reconstructed from hemolymph metagenomic reads.</title>
        <authorList>
            <person name="Bresciani L."/>
            <person name="Lemos L.N."/>
            <person name="Wale N."/>
            <person name="Lin J.Y."/>
            <person name="Fernandes G.R."/>
            <person name="Duffy M.A."/>
            <person name="Rodrigues J.M."/>
        </authorList>
    </citation>
    <scope>NUCLEOTIDE SEQUENCE [LARGE SCALE GENOMIC DNA]</scope>
    <source>
        <strain evidence="1">Binning01</strain>
    </source>
</reference>
<keyword evidence="2" id="KW-1185">Reference proteome</keyword>
<dbReference type="Pfam" id="PF11681">
    <property type="entry name" value="Phage_Tube_PhiTE"/>
    <property type="match status" value="1"/>
</dbReference>
<evidence type="ECO:0000313" key="2">
    <source>
        <dbReference type="Proteomes" id="UP000253934"/>
    </source>
</evidence>
<dbReference type="AlphaFoldDB" id="A0A369L1K1"/>
<sequence length="151" mass="16474">MAIATYSPKDVLVVVGIVPMTGFADGSFVDVEFNEEAFKQYVGSDGEHARTKNANESGKITIKLSQTSPCNDILSVIHIADKETGNGIVPISIKDNYGTSLVFAAECYIEKAPKLGYGKEIETREWVFYAAKIKMHVGGNNVYGQLYKGDK</sequence>
<dbReference type="EMBL" id="QOVW01000001">
    <property type="protein sequence ID" value="RDB37406.1"/>
    <property type="molecule type" value="Genomic_DNA"/>
</dbReference>
<dbReference type="NCBIfam" id="NF047581">
    <property type="entry name" value="gp105_phage_fam"/>
    <property type="match status" value="1"/>
</dbReference>